<name>A0ABY7VXV8_9BACT</name>
<keyword evidence="2" id="KW-1185">Reference proteome</keyword>
<gene>
    <name evidence="1" type="ORF">PQO03_17065</name>
</gene>
<dbReference type="EMBL" id="CP117812">
    <property type="protein sequence ID" value="WDE97539.1"/>
    <property type="molecule type" value="Genomic_DNA"/>
</dbReference>
<dbReference type="RefSeq" id="WP_274151994.1">
    <property type="nucleotide sequence ID" value="NZ_CP117812.1"/>
</dbReference>
<reference evidence="1 2" key="1">
    <citation type="submission" date="2023-02" db="EMBL/GenBank/DDBJ databases">
        <title>Genome sequence of Lentisphaera profundi SAORIC-696.</title>
        <authorList>
            <person name="Kim e."/>
            <person name="Cho J.-C."/>
            <person name="Choi A."/>
            <person name="Kang I."/>
        </authorList>
    </citation>
    <scope>NUCLEOTIDE SEQUENCE [LARGE SCALE GENOMIC DNA]</scope>
    <source>
        <strain evidence="1 2">SAORIC-696</strain>
    </source>
</reference>
<organism evidence="1 2">
    <name type="scientific">Lentisphaera profundi</name>
    <dbReference type="NCBI Taxonomy" id="1658616"/>
    <lineage>
        <taxon>Bacteria</taxon>
        <taxon>Pseudomonadati</taxon>
        <taxon>Lentisphaerota</taxon>
        <taxon>Lentisphaeria</taxon>
        <taxon>Lentisphaerales</taxon>
        <taxon>Lentisphaeraceae</taxon>
        <taxon>Lentisphaera</taxon>
    </lineage>
</organism>
<evidence type="ECO:0000313" key="2">
    <source>
        <dbReference type="Proteomes" id="UP001214250"/>
    </source>
</evidence>
<protein>
    <recommendedName>
        <fullName evidence="3">Response regulatory domain-containing protein</fullName>
    </recommendedName>
</protein>
<dbReference type="Proteomes" id="UP001214250">
    <property type="component" value="Chromosome 2"/>
</dbReference>
<evidence type="ECO:0000313" key="1">
    <source>
        <dbReference type="EMBL" id="WDE97539.1"/>
    </source>
</evidence>
<proteinExistence type="predicted"/>
<sequence length="447" mass="51408">MLEIEPNVVIIDDKKEEVKGLIELFNMEGIGTKFFNADITEKDNPPNQPYSDVNLIFLDLHFKNDEFDVEMCTGWIEDIIEVNTFYILVIWSKDSDSDLTQEVLDDLKKCNRSPYLYFPEAKGTYRKVDGEYDFEKLYTKIKTDLSKNAELEELAIWKKSIKSSSNSVIGHLAKDVTTEQLIKKLQKTILGHGGSALKASTNHNEKRKTLFDALDTVLISNSKDSIPKIDISESNINNLYNIRTYPKTDIDSKLNTWFHFKLFDEIDKDSIAPGLLSINNQKFLRKLYSIQDDSKLSPKLVNQFKNKSTEIIDVAVILTRPCDLAQGKHGKNIKLLSGIKITNPKRYVAGDDFLKEMKSKEKKKYIGALDFNNSIMADSTKKYEHLHFSDSEQDVVLMFDFRYVFSVPQDVFVKSFKNIKIFNKELLSEIQVEYSSYSSRLGITQII</sequence>
<accession>A0ABY7VXV8</accession>
<evidence type="ECO:0008006" key="3">
    <source>
        <dbReference type="Google" id="ProtNLM"/>
    </source>
</evidence>